<dbReference type="EMBL" id="DXGF01000045">
    <property type="protein sequence ID" value="HIW83188.1"/>
    <property type="molecule type" value="Genomic_DNA"/>
</dbReference>
<feature type="signal peptide" evidence="3">
    <location>
        <begin position="1"/>
        <end position="20"/>
    </location>
</feature>
<gene>
    <name evidence="5" type="ORF">H9873_02560</name>
</gene>
<dbReference type="Proteomes" id="UP000824263">
    <property type="component" value="Unassembled WGS sequence"/>
</dbReference>
<evidence type="ECO:0000256" key="3">
    <source>
        <dbReference type="SAM" id="SignalP"/>
    </source>
</evidence>
<dbReference type="SUPFAM" id="SSF53822">
    <property type="entry name" value="Periplasmic binding protein-like I"/>
    <property type="match status" value="1"/>
</dbReference>
<evidence type="ECO:0000256" key="1">
    <source>
        <dbReference type="ARBA" id="ARBA00004196"/>
    </source>
</evidence>
<dbReference type="PANTHER" id="PTHR30036:SF7">
    <property type="entry name" value="ABC TRANSPORTER PERIPLASMIC-BINDING PROTEIN YPHF"/>
    <property type="match status" value="1"/>
</dbReference>
<keyword evidence="3" id="KW-0732">Signal</keyword>
<dbReference type="Pfam" id="PF13407">
    <property type="entry name" value="Peripla_BP_4"/>
    <property type="match status" value="1"/>
</dbReference>
<comment type="subcellular location">
    <subcellularLocation>
        <location evidence="1">Cell envelope</location>
    </subcellularLocation>
</comment>
<dbReference type="GO" id="GO:0030288">
    <property type="term" value="C:outer membrane-bounded periplasmic space"/>
    <property type="evidence" value="ECO:0007669"/>
    <property type="project" value="TreeGrafter"/>
</dbReference>
<dbReference type="PROSITE" id="PS51257">
    <property type="entry name" value="PROKAR_LIPOPROTEIN"/>
    <property type="match status" value="1"/>
</dbReference>
<dbReference type="InterPro" id="IPR028082">
    <property type="entry name" value="Peripla_BP_I"/>
</dbReference>
<dbReference type="GO" id="GO:0030246">
    <property type="term" value="F:carbohydrate binding"/>
    <property type="evidence" value="ECO:0007669"/>
    <property type="project" value="TreeGrafter"/>
</dbReference>
<dbReference type="CDD" id="cd06302">
    <property type="entry name" value="PBP1_LsrB_Quorum_Sensing-like"/>
    <property type="match status" value="1"/>
</dbReference>
<accession>A0A9D1UDF0</accession>
<protein>
    <submittedName>
        <fullName evidence="5">Autoinducer 2 ABC transporter substrate-binding protein</fullName>
    </submittedName>
</protein>
<organism evidence="5 6">
    <name type="scientific">Candidatus Dorea gallistercoris</name>
    <dbReference type="NCBI Taxonomy" id="2838542"/>
    <lineage>
        <taxon>Bacteria</taxon>
        <taxon>Bacillati</taxon>
        <taxon>Bacillota</taxon>
        <taxon>Clostridia</taxon>
        <taxon>Lachnospirales</taxon>
        <taxon>Lachnospiraceae</taxon>
        <taxon>Dorea</taxon>
    </lineage>
</organism>
<reference evidence="5" key="1">
    <citation type="journal article" date="2021" name="PeerJ">
        <title>Extensive microbial diversity within the chicken gut microbiome revealed by metagenomics and culture.</title>
        <authorList>
            <person name="Gilroy R."/>
            <person name="Ravi A."/>
            <person name="Getino M."/>
            <person name="Pursley I."/>
            <person name="Horton D.L."/>
            <person name="Alikhan N.F."/>
            <person name="Baker D."/>
            <person name="Gharbi K."/>
            <person name="Hall N."/>
            <person name="Watson M."/>
            <person name="Adriaenssens E.M."/>
            <person name="Foster-Nyarko E."/>
            <person name="Jarju S."/>
            <person name="Secka A."/>
            <person name="Antonio M."/>
            <person name="Oren A."/>
            <person name="Chaudhuri R.R."/>
            <person name="La Ragione R."/>
            <person name="Hildebrand F."/>
            <person name="Pallen M.J."/>
        </authorList>
    </citation>
    <scope>NUCLEOTIDE SEQUENCE</scope>
    <source>
        <strain evidence="5">ChiSxjej1B13-11762</strain>
    </source>
</reference>
<feature type="chain" id="PRO_5038608178" evidence="3">
    <location>
        <begin position="21"/>
        <end position="342"/>
    </location>
</feature>
<proteinExistence type="inferred from homology"/>
<evidence type="ECO:0000313" key="6">
    <source>
        <dbReference type="Proteomes" id="UP000824263"/>
    </source>
</evidence>
<name>A0A9D1UDF0_9FIRM</name>
<dbReference type="InterPro" id="IPR050555">
    <property type="entry name" value="Bact_Solute-Bind_Prot2"/>
</dbReference>
<dbReference type="AlphaFoldDB" id="A0A9D1UDF0"/>
<evidence type="ECO:0000256" key="2">
    <source>
        <dbReference type="ARBA" id="ARBA00007639"/>
    </source>
</evidence>
<reference evidence="5" key="2">
    <citation type="submission" date="2021-04" db="EMBL/GenBank/DDBJ databases">
        <authorList>
            <person name="Gilroy R."/>
        </authorList>
    </citation>
    <scope>NUCLEOTIDE SEQUENCE</scope>
    <source>
        <strain evidence="5">ChiSxjej1B13-11762</strain>
    </source>
</reference>
<dbReference type="InterPro" id="IPR025997">
    <property type="entry name" value="SBP_2_dom"/>
</dbReference>
<evidence type="ECO:0000313" key="5">
    <source>
        <dbReference type="EMBL" id="HIW83188.1"/>
    </source>
</evidence>
<comment type="similarity">
    <text evidence="2">Belongs to the bacterial solute-binding protein 2 family.</text>
</comment>
<dbReference type="Gene3D" id="3.40.50.2300">
    <property type="match status" value="2"/>
</dbReference>
<sequence>MKKRSILAALLCCCMVGLMACQSNDTETEESGGDETSGDQIQIAYVAPNLGTPYFTIGADGAKAKGEELGYEVTAVGPATEDAAEQSQMIEEIVNQGEADALVVACLDSSSPVPALTKARESGMKVVTWDLDCEAEGRDCYAGLMDLVLMGNDWVDSMVRTIGEEGQYAIITATTTNEFMNQRIENMKTYAAENYPDLELLTVESCDADTQKAYQISQDLLTRYPDMECILTVSTEAYTSSAKAIEDMDKIGEVYVAGGVMPSMAKSAFESGAAEESVLWDPGQWAGFAVEVAGRLVEGETFTPGEDPQIPGFDNVEVVSEDTLYYHEPMVFTKDNVDDYDF</sequence>
<feature type="domain" description="Periplasmic binding protein" evidence="4">
    <location>
        <begin position="43"/>
        <end position="300"/>
    </location>
</feature>
<dbReference type="PANTHER" id="PTHR30036">
    <property type="entry name" value="D-XYLOSE-BINDING PERIPLASMIC PROTEIN"/>
    <property type="match status" value="1"/>
</dbReference>
<evidence type="ECO:0000259" key="4">
    <source>
        <dbReference type="Pfam" id="PF13407"/>
    </source>
</evidence>
<comment type="caution">
    <text evidence="5">The sequence shown here is derived from an EMBL/GenBank/DDBJ whole genome shotgun (WGS) entry which is preliminary data.</text>
</comment>